<comment type="caution">
    <text evidence="2">The sequence shown here is derived from an EMBL/GenBank/DDBJ whole genome shotgun (WGS) entry which is preliminary data.</text>
</comment>
<dbReference type="OrthoDB" id="6437147at2759"/>
<keyword evidence="1" id="KW-0175">Coiled coil</keyword>
<evidence type="ECO:0000313" key="2">
    <source>
        <dbReference type="EMBL" id="GFY50631.1"/>
    </source>
</evidence>
<dbReference type="PANTHER" id="PTHR45749:SF21">
    <property type="entry name" value="DUF4371 DOMAIN-CONTAINING PROTEIN"/>
    <property type="match status" value="1"/>
</dbReference>
<sequence>MSREGVFHHLIIVSYPRPDKRSKRNGCAIQHNFMLLTVRYVTTDVNDNNEPDNIRINETFLDCIEAANQTAKSLENDVLNFLNALDINLAKCRGQGYDEAANMSGAINLTPKALQSPKIDLENAKTMLNSSLTSIENLRNNFANIKEEAIGLAKKWGITPEFEKKRHRKVRQFFDDFNADEKLQDRERLFEMDVFKANVDVITTQLKNRFESMNGIYKSFSFLSPKNIVSTTNDLLYNEAMKSI</sequence>
<accession>A0A8X6XCY0</accession>
<proteinExistence type="predicted"/>
<dbReference type="AlphaFoldDB" id="A0A8X6XCY0"/>
<feature type="coiled-coil region" evidence="1">
    <location>
        <begin position="121"/>
        <end position="155"/>
    </location>
</feature>
<dbReference type="PANTHER" id="PTHR45749">
    <property type="match status" value="1"/>
</dbReference>
<organism evidence="2 3">
    <name type="scientific">Trichonephila inaurata madagascariensis</name>
    <dbReference type="NCBI Taxonomy" id="2747483"/>
    <lineage>
        <taxon>Eukaryota</taxon>
        <taxon>Metazoa</taxon>
        <taxon>Ecdysozoa</taxon>
        <taxon>Arthropoda</taxon>
        <taxon>Chelicerata</taxon>
        <taxon>Arachnida</taxon>
        <taxon>Araneae</taxon>
        <taxon>Araneomorphae</taxon>
        <taxon>Entelegynae</taxon>
        <taxon>Araneoidea</taxon>
        <taxon>Nephilidae</taxon>
        <taxon>Trichonephila</taxon>
        <taxon>Trichonephila inaurata</taxon>
    </lineage>
</organism>
<evidence type="ECO:0000313" key="3">
    <source>
        <dbReference type="Proteomes" id="UP000886998"/>
    </source>
</evidence>
<name>A0A8X6XCY0_9ARAC</name>
<gene>
    <name evidence="2" type="primary">g.33226</name>
    <name evidence="2" type="ORF">TNIN_359571</name>
</gene>
<protein>
    <submittedName>
        <fullName evidence="2">Uncharacterized protein</fullName>
    </submittedName>
</protein>
<evidence type="ECO:0000256" key="1">
    <source>
        <dbReference type="SAM" id="Coils"/>
    </source>
</evidence>
<dbReference type="EMBL" id="BMAV01007599">
    <property type="protein sequence ID" value="GFY50631.1"/>
    <property type="molecule type" value="Genomic_DNA"/>
</dbReference>
<reference evidence="2" key="1">
    <citation type="submission" date="2020-08" db="EMBL/GenBank/DDBJ databases">
        <title>Multicomponent nature underlies the extraordinary mechanical properties of spider dragline silk.</title>
        <authorList>
            <person name="Kono N."/>
            <person name="Nakamura H."/>
            <person name="Mori M."/>
            <person name="Yoshida Y."/>
            <person name="Ohtoshi R."/>
            <person name="Malay A.D."/>
            <person name="Moran D.A.P."/>
            <person name="Tomita M."/>
            <person name="Numata K."/>
            <person name="Arakawa K."/>
        </authorList>
    </citation>
    <scope>NUCLEOTIDE SEQUENCE</scope>
</reference>
<keyword evidence="3" id="KW-1185">Reference proteome</keyword>
<dbReference type="Proteomes" id="UP000886998">
    <property type="component" value="Unassembled WGS sequence"/>
</dbReference>